<dbReference type="Gene3D" id="1.10.1740.10">
    <property type="match status" value="1"/>
</dbReference>
<keyword evidence="3" id="KW-0731">Sigma factor</keyword>
<dbReference type="PANTHER" id="PTHR43133">
    <property type="entry name" value="RNA POLYMERASE ECF-TYPE SIGMA FACTO"/>
    <property type="match status" value="1"/>
</dbReference>
<dbReference type="Pfam" id="PF04542">
    <property type="entry name" value="Sigma70_r2"/>
    <property type="match status" value="1"/>
</dbReference>
<evidence type="ECO:0000259" key="6">
    <source>
        <dbReference type="Pfam" id="PF04542"/>
    </source>
</evidence>
<evidence type="ECO:0000256" key="2">
    <source>
        <dbReference type="ARBA" id="ARBA00023015"/>
    </source>
</evidence>
<dbReference type="InterPro" id="IPR013325">
    <property type="entry name" value="RNA_pol_sigma_r2"/>
</dbReference>
<feature type="domain" description="RNA polymerase sigma-70 region 2" evidence="6">
    <location>
        <begin position="83"/>
        <end position="149"/>
    </location>
</feature>
<dbReference type="GO" id="GO:0016987">
    <property type="term" value="F:sigma factor activity"/>
    <property type="evidence" value="ECO:0007669"/>
    <property type="project" value="UniProtKB-KW"/>
</dbReference>
<accession>A0A3S3AN06</accession>
<comment type="similarity">
    <text evidence="1">Belongs to the sigma-70 factor family. ECF subfamily.</text>
</comment>
<evidence type="ECO:0000256" key="5">
    <source>
        <dbReference type="ARBA" id="ARBA00023163"/>
    </source>
</evidence>
<name>A0A3S3AN06_9NOCA</name>
<dbReference type="InterPro" id="IPR013249">
    <property type="entry name" value="RNA_pol_sigma70_r4_t2"/>
</dbReference>
<evidence type="ECO:0000259" key="7">
    <source>
        <dbReference type="Pfam" id="PF08281"/>
    </source>
</evidence>
<keyword evidence="5" id="KW-0804">Transcription</keyword>
<dbReference type="InterPro" id="IPR036388">
    <property type="entry name" value="WH-like_DNA-bd_sf"/>
</dbReference>
<evidence type="ECO:0000256" key="3">
    <source>
        <dbReference type="ARBA" id="ARBA00023082"/>
    </source>
</evidence>
<dbReference type="InterPro" id="IPR039425">
    <property type="entry name" value="RNA_pol_sigma-70-like"/>
</dbReference>
<dbReference type="InterPro" id="IPR014284">
    <property type="entry name" value="RNA_pol_sigma-70_dom"/>
</dbReference>
<feature type="domain" description="RNA polymerase sigma factor 70 region 4 type 2" evidence="7">
    <location>
        <begin position="180"/>
        <end position="233"/>
    </location>
</feature>
<keyword evidence="4" id="KW-0238">DNA-binding</keyword>
<dbReference type="PANTHER" id="PTHR43133:SF66">
    <property type="entry name" value="ECF RNA POLYMERASE SIGMA FACTOR SIGK"/>
    <property type="match status" value="1"/>
</dbReference>
<dbReference type="Gene3D" id="1.10.10.10">
    <property type="entry name" value="Winged helix-like DNA-binding domain superfamily/Winged helix DNA-binding domain"/>
    <property type="match status" value="1"/>
</dbReference>
<evidence type="ECO:0000313" key="8">
    <source>
        <dbReference type="EMBL" id="RVW04472.1"/>
    </source>
</evidence>
<evidence type="ECO:0000256" key="1">
    <source>
        <dbReference type="ARBA" id="ARBA00010641"/>
    </source>
</evidence>
<dbReference type="NCBIfam" id="TIGR02937">
    <property type="entry name" value="sigma70-ECF"/>
    <property type="match status" value="1"/>
</dbReference>
<dbReference type="AlphaFoldDB" id="A0A3S3AN06"/>
<gene>
    <name evidence="8" type="ORF">EF834_05155</name>
</gene>
<proteinExistence type="inferred from homology"/>
<dbReference type="NCBIfam" id="NF007228">
    <property type="entry name" value="PRK09646.1"/>
    <property type="match status" value="1"/>
</dbReference>
<dbReference type="GO" id="GO:0006352">
    <property type="term" value="P:DNA-templated transcription initiation"/>
    <property type="evidence" value="ECO:0007669"/>
    <property type="project" value="InterPro"/>
</dbReference>
<sequence length="240" mass="27052">MHSNAGATRRTHQSRKIRPADATVILDAFERGHVNAAGSAGGDDACPADNRRLVDVRADEAADLRMLLQRIASADTEAFADFYDRTGSRVYGLILRILRDPGYTEETAQEVYIQVWKSAATFDPRRGSPLSWLMMLAHRRAVDRVRSEQSHTDREFVYETTNRTDEFDEVTEEVSRRAEREAVLDCMQTLTDIQRQSVTLAYYGGRTYREVAAELGVAVPTVKSRIRDGLVRLRGCLGVR</sequence>
<evidence type="ECO:0000256" key="4">
    <source>
        <dbReference type="ARBA" id="ARBA00023125"/>
    </source>
</evidence>
<reference evidence="8 9" key="1">
    <citation type="submission" date="2018-11" db="EMBL/GenBank/DDBJ databases">
        <title>Rhodococcus spongicola sp. nov. and Rhodococcus xishaensis sp. nov. from marine sponges.</title>
        <authorList>
            <person name="Li L."/>
            <person name="Lin H.W."/>
        </authorList>
    </citation>
    <scope>NUCLEOTIDE SEQUENCE [LARGE SCALE GENOMIC DNA]</scope>
    <source>
        <strain evidence="8 9">LHW50502</strain>
    </source>
</reference>
<dbReference type="InterPro" id="IPR013324">
    <property type="entry name" value="RNA_pol_sigma_r3/r4-like"/>
</dbReference>
<dbReference type="Pfam" id="PF08281">
    <property type="entry name" value="Sigma70_r4_2"/>
    <property type="match status" value="1"/>
</dbReference>
<dbReference type="SUPFAM" id="SSF88946">
    <property type="entry name" value="Sigma2 domain of RNA polymerase sigma factors"/>
    <property type="match status" value="1"/>
</dbReference>
<dbReference type="GO" id="GO:0003677">
    <property type="term" value="F:DNA binding"/>
    <property type="evidence" value="ECO:0007669"/>
    <property type="project" value="UniProtKB-KW"/>
</dbReference>
<dbReference type="SUPFAM" id="SSF88659">
    <property type="entry name" value="Sigma3 and sigma4 domains of RNA polymerase sigma factors"/>
    <property type="match status" value="1"/>
</dbReference>
<protein>
    <submittedName>
        <fullName evidence="8">Sigma-70 family RNA polymerase sigma factor</fullName>
    </submittedName>
</protein>
<keyword evidence="2" id="KW-0805">Transcription regulation</keyword>
<dbReference type="CDD" id="cd06171">
    <property type="entry name" value="Sigma70_r4"/>
    <property type="match status" value="1"/>
</dbReference>
<dbReference type="OrthoDB" id="9784272at2"/>
<keyword evidence="9" id="KW-1185">Reference proteome</keyword>
<dbReference type="Proteomes" id="UP000284333">
    <property type="component" value="Unassembled WGS sequence"/>
</dbReference>
<evidence type="ECO:0000313" key="9">
    <source>
        <dbReference type="Proteomes" id="UP000284333"/>
    </source>
</evidence>
<dbReference type="EMBL" id="RKLN01000002">
    <property type="protein sequence ID" value="RVW04472.1"/>
    <property type="molecule type" value="Genomic_DNA"/>
</dbReference>
<comment type="caution">
    <text evidence="8">The sequence shown here is derived from an EMBL/GenBank/DDBJ whole genome shotgun (WGS) entry which is preliminary data.</text>
</comment>
<dbReference type="InterPro" id="IPR007627">
    <property type="entry name" value="RNA_pol_sigma70_r2"/>
</dbReference>
<organism evidence="8 9">
    <name type="scientific">Rhodococcus spongiicola</name>
    <dbReference type="NCBI Taxonomy" id="2487352"/>
    <lineage>
        <taxon>Bacteria</taxon>
        <taxon>Bacillati</taxon>
        <taxon>Actinomycetota</taxon>
        <taxon>Actinomycetes</taxon>
        <taxon>Mycobacteriales</taxon>
        <taxon>Nocardiaceae</taxon>
        <taxon>Rhodococcus</taxon>
    </lineage>
</organism>